<dbReference type="GO" id="GO:0052621">
    <property type="term" value="F:diguanylate cyclase activity"/>
    <property type="evidence" value="ECO:0007669"/>
    <property type="project" value="UniProtKB-EC"/>
</dbReference>
<dbReference type="PANTHER" id="PTHR45138">
    <property type="entry name" value="REGULATORY COMPONENTS OF SENSORY TRANSDUCTION SYSTEM"/>
    <property type="match status" value="1"/>
</dbReference>
<dbReference type="AlphaFoldDB" id="A0A841RDB2"/>
<dbReference type="PROSITE" id="PS50113">
    <property type="entry name" value="PAC"/>
    <property type="match status" value="1"/>
</dbReference>
<dbReference type="FunFam" id="3.30.70.270:FF:000001">
    <property type="entry name" value="Diguanylate cyclase domain protein"/>
    <property type="match status" value="1"/>
</dbReference>
<dbReference type="InterPro" id="IPR043128">
    <property type="entry name" value="Rev_trsase/Diguanyl_cyclase"/>
</dbReference>
<dbReference type="RefSeq" id="WP_184747232.1">
    <property type="nucleotide sequence ID" value="NZ_JACHGJ010000005.1"/>
</dbReference>
<sequence length="413" mass="48229">MERKVDPDQYGMAYALLRCDNTSLYLLDCNAIFRELSGLECHKKKNAAQIAFGDRTELSLEKILTRDTMILTFARTGKSLKAGRRKVEEGLFELIGIDFTEYQRKEEYMQFRTAGYRQFIENLQGIAFQRMLKPERLAMFTSGALEKLSGYPEDQARDLASWLEIIHPDDRDRMAEEGLKIYEKPGYENESEYRIIRKDGEIRWVRSYDNHFRSEDGDFEMVQGLIVDVTVQKKQEEKIREQNILLEELSITDHMTGLSNRRFMSSILEHFISDYRRSGETFSLLMLDLDHFKLVNDRFGHDGGDAVIKKMAEILRHNLRETDLKARWGGEEFLVLLPRTDRREAVFIGEKLLDIVRSVTVTHNKIDIKFTFSCGVAVNDRRLSEEILLKHADKALYLAKEEGRNRVVLWSDK</sequence>
<dbReference type="CDD" id="cd01949">
    <property type="entry name" value="GGDEF"/>
    <property type="match status" value="1"/>
</dbReference>
<accession>A0A841RDB2</accession>
<dbReference type="SUPFAM" id="SSF55785">
    <property type="entry name" value="PYP-like sensor domain (PAS domain)"/>
    <property type="match status" value="1"/>
</dbReference>
<reference evidence="6 7" key="1">
    <citation type="submission" date="2020-08" db="EMBL/GenBank/DDBJ databases">
        <title>Genomic Encyclopedia of Type Strains, Phase IV (KMG-IV): sequencing the most valuable type-strain genomes for metagenomic binning, comparative biology and taxonomic classification.</title>
        <authorList>
            <person name="Goeker M."/>
        </authorList>
    </citation>
    <scope>NUCLEOTIDE SEQUENCE [LARGE SCALE GENOMIC DNA]</scope>
    <source>
        <strain evidence="6 7">DSM 2461</strain>
    </source>
</reference>
<organism evidence="6 7">
    <name type="scientific">Spirochaeta isovalerica</name>
    <dbReference type="NCBI Taxonomy" id="150"/>
    <lineage>
        <taxon>Bacteria</taxon>
        <taxon>Pseudomonadati</taxon>
        <taxon>Spirochaetota</taxon>
        <taxon>Spirochaetia</taxon>
        <taxon>Spirochaetales</taxon>
        <taxon>Spirochaetaceae</taxon>
        <taxon>Spirochaeta</taxon>
    </lineage>
</organism>
<dbReference type="InterPro" id="IPR050469">
    <property type="entry name" value="Diguanylate_Cyclase"/>
</dbReference>
<dbReference type="InterPro" id="IPR013655">
    <property type="entry name" value="PAS_fold_3"/>
</dbReference>
<dbReference type="SMART" id="SM00086">
    <property type="entry name" value="PAC"/>
    <property type="match status" value="1"/>
</dbReference>
<dbReference type="SUPFAM" id="SSF55073">
    <property type="entry name" value="Nucleotide cyclase"/>
    <property type="match status" value="1"/>
</dbReference>
<dbReference type="Pfam" id="PF08447">
    <property type="entry name" value="PAS_3"/>
    <property type="match status" value="1"/>
</dbReference>
<dbReference type="PANTHER" id="PTHR45138:SF9">
    <property type="entry name" value="DIGUANYLATE CYCLASE DGCM-RELATED"/>
    <property type="match status" value="1"/>
</dbReference>
<dbReference type="Gene3D" id="3.30.450.20">
    <property type="entry name" value="PAS domain"/>
    <property type="match status" value="1"/>
</dbReference>
<dbReference type="InterPro" id="IPR035965">
    <property type="entry name" value="PAS-like_dom_sf"/>
</dbReference>
<dbReference type="NCBIfam" id="TIGR00229">
    <property type="entry name" value="sensory_box"/>
    <property type="match status" value="1"/>
</dbReference>
<dbReference type="InterPro" id="IPR000014">
    <property type="entry name" value="PAS"/>
</dbReference>
<dbReference type="CDD" id="cd00130">
    <property type="entry name" value="PAS"/>
    <property type="match status" value="1"/>
</dbReference>
<comment type="caution">
    <text evidence="6">The sequence shown here is derived from an EMBL/GenBank/DDBJ whole genome shotgun (WGS) entry which is preliminary data.</text>
</comment>
<evidence type="ECO:0000256" key="2">
    <source>
        <dbReference type="ARBA" id="ARBA00034247"/>
    </source>
</evidence>
<dbReference type="EMBL" id="JACHGJ010000005">
    <property type="protein sequence ID" value="MBB6480980.1"/>
    <property type="molecule type" value="Genomic_DNA"/>
</dbReference>
<dbReference type="NCBIfam" id="TIGR00254">
    <property type="entry name" value="GGDEF"/>
    <property type="match status" value="1"/>
</dbReference>
<dbReference type="PROSITE" id="PS50112">
    <property type="entry name" value="PAS"/>
    <property type="match status" value="1"/>
</dbReference>
<evidence type="ECO:0000256" key="1">
    <source>
        <dbReference type="ARBA" id="ARBA00012528"/>
    </source>
</evidence>
<feature type="domain" description="GGDEF" evidence="5">
    <location>
        <begin position="280"/>
        <end position="412"/>
    </location>
</feature>
<dbReference type="SMART" id="SM00267">
    <property type="entry name" value="GGDEF"/>
    <property type="match status" value="1"/>
</dbReference>
<proteinExistence type="predicted"/>
<evidence type="ECO:0000313" key="7">
    <source>
        <dbReference type="Proteomes" id="UP000587760"/>
    </source>
</evidence>
<protein>
    <recommendedName>
        <fullName evidence="1">diguanylate cyclase</fullName>
        <ecNumber evidence="1">2.7.7.65</ecNumber>
    </recommendedName>
</protein>
<dbReference type="Pfam" id="PF00990">
    <property type="entry name" value="GGDEF"/>
    <property type="match status" value="1"/>
</dbReference>
<feature type="domain" description="PAC" evidence="4">
    <location>
        <begin position="189"/>
        <end position="241"/>
    </location>
</feature>
<dbReference type="PROSITE" id="PS50887">
    <property type="entry name" value="GGDEF"/>
    <property type="match status" value="1"/>
</dbReference>
<dbReference type="InterPro" id="IPR001610">
    <property type="entry name" value="PAC"/>
</dbReference>
<dbReference type="InterPro" id="IPR000160">
    <property type="entry name" value="GGDEF_dom"/>
</dbReference>
<keyword evidence="7" id="KW-1185">Reference proteome</keyword>
<evidence type="ECO:0000259" key="3">
    <source>
        <dbReference type="PROSITE" id="PS50112"/>
    </source>
</evidence>
<dbReference type="InterPro" id="IPR029787">
    <property type="entry name" value="Nucleotide_cyclase"/>
</dbReference>
<feature type="domain" description="PAS" evidence="3">
    <location>
        <begin position="139"/>
        <end position="176"/>
    </location>
</feature>
<name>A0A841RDB2_9SPIO</name>
<dbReference type="InterPro" id="IPR000700">
    <property type="entry name" value="PAS-assoc_C"/>
</dbReference>
<evidence type="ECO:0000313" key="6">
    <source>
        <dbReference type="EMBL" id="MBB6480980.1"/>
    </source>
</evidence>
<evidence type="ECO:0000259" key="4">
    <source>
        <dbReference type="PROSITE" id="PS50113"/>
    </source>
</evidence>
<gene>
    <name evidence="6" type="ORF">HNR50_002653</name>
</gene>
<dbReference type="Gene3D" id="3.30.70.270">
    <property type="match status" value="1"/>
</dbReference>
<comment type="catalytic activity">
    <reaction evidence="2">
        <text>2 GTP = 3',3'-c-di-GMP + 2 diphosphate</text>
        <dbReference type="Rhea" id="RHEA:24898"/>
        <dbReference type="ChEBI" id="CHEBI:33019"/>
        <dbReference type="ChEBI" id="CHEBI:37565"/>
        <dbReference type="ChEBI" id="CHEBI:58805"/>
        <dbReference type="EC" id="2.7.7.65"/>
    </reaction>
</comment>
<evidence type="ECO:0000259" key="5">
    <source>
        <dbReference type="PROSITE" id="PS50887"/>
    </source>
</evidence>
<dbReference type="EC" id="2.7.7.65" evidence="1"/>
<dbReference type="Proteomes" id="UP000587760">
    <property type="component" value="Unassembled WGS sequence"/>
</dbReference>